<evidence type="ECO:0000313" key="8">
    <source>
        <dbReference type="Proteomes" id="UP000538292"/>
    </source>
</evidence>
<evidence type="ECO:0000256" key="1">
    <source>
        <dbReference type="ARBA" id="ARBA00004196"/>
    </source>
</evidence>
<dbReference type="CDD" id="cd08504">
    <property type="entry name" value="PBP2_OppA"/>
    <property type="match status" value="1"/>
</dbReference>
<evidence type="ECO:0000256" key="5">
    <source>
        <dbReference type="ARBA" id="ARBA00022856"/>
    </source>
</evidence>
<dbReference type="EMBL" id="JACEOL010000034">
    <property type="protein sequence ID" value="MBA4602753.1"/>
    <property type="molecule type" value="Genomic_DNA"/>
</dbReference>
<dbReference type="RefSeq" id="WP_181740614.1">
    <property type="nucleotide sequence ID" value="NZ_JACEOL010000034.1"/>
</dbReference>
<dbReference type="Gene3D" id="3.10.105.10">
    <property type="entry name" value="Dipeptide-binding Protein, Domain 3"/>
    <property type="match status" value="1"/>
</dbReference>
<dbReference type="PROSITE" id="PS51257">
    <property type="entry name" value="PROKAR_LIPOPROTEIN"/>
    <property type="match status" value="1"/>
</dbReference>
<keyword evidence="5" id="KW-0653">Protein transport</keyword>
<dbReference type="GO" id="GO:1904680">
    <property type="term" value="F:peptide transmembrane transporter activity"/>
    <property type="evidence" value="ECO:0007669"/>
    <property type="project" value="TreeGrafter"/>
</dbReference>
<keyword evidence="8" id="KW-1185">Reference proteome</keyword>
<sequence>MKSWQTMLGIVVTFSLVLSGCSFQPRDSQNSGLSDNQVLRIAEEGGITTLDTVKASDAITFNVLNNVNEGLMRMGPEKEPENGIAYEYEISPDKTKYTFKLREEAEWSDGKPVTAHDFEYAWKRVLDPKTDSEYAYVFFPIKNAQEYNNGKVDESAVGVKAVDDHTLVVELEKPTLNFIQRTTMIAFMPQRKDFVEKYGGQYGSSADKSLYNGPFKVVSRTPEKVLLAKNDHYWDKNGVTLETVEIRVVKDLTTGINLYNSGNIDVATLNQAFVDAFKNTEEYVEVERARNYYILFNHQNSFFKNEKIRKAITLAIDRNTIANDIMKGGSKPAGALIPPSISGVAGKSFRELAGNYVETDVTRARQLFNEGLKELGLSAPPSDIVMVSYDSTPLRDVAINVKEQLRKNLNLKIKLDSPTWKLHVNKVKNGDFDMAMLGWVADYNDPLNFFEIWHSRNEMNFSHFSNANYDKLIVQAGDTSDPKMQFQDLKQAESLLVGVDGKGQAAFVPLIYHSKVFVQKSYVKDLYRHPFGPEYTLKWAYITKEKDK</sequence>
<reference evidence="7 8" key="1">
    <citation type="submission" date="2020-07" db="EMBL/GenBank/DDBJ databases">
        <title>Thermoactinomyces phylogeny.</title>
        <authorList>
            <person name="Dunlap C."/>
        </authorList>
    </citation>
    <scope>NUCLEOTIDE SEQUENCE [LARGE SCALE GENOMIC DNA]</scope>
    <source>
        <strain evidence="7 8">AMNI-1</strain>
    </source>
</reference>
<evidence type="ECO:0000256" key="2">
    <source>
        <dbReference type="ARBA" id="ARBA00005695"/>
    </source>
</evidence>
<dbReference type="Gene3D" id="3.90.76.10">
    <property type="entry name" value="Dipeptide-binding Protein, Domain 1"/>
    <property type="match status" value="1"/>
</dbReference>
<dbReference type="GO" id="GO:0015833">
    <property type="term" value="P:peptide transport"/>
    <property type="evidence" value="ECO:0007669"/>
    <property type="project" value="UniProtKB-KW"/>
</dbReference>
<feature type="domain" description="Solute-binding protein family 5" evidence="6">
    <location>
        <begin position="79"/>
        <end position="458"/>
    </location>
</feature>
<organism evidence="7 8">
    <name type="scientific">Thermoactinomyces mirandus</name>
    <dbReference type="NCBI Taxonomy" id="2756294"/>
    <lineage>
        <taxon>Bacteria</taxon>
        <taxon>Bacillati</taxon>
        <taxon>Bacillota</taxon>
        <taxon>Bacilli</taxon>
        <taxon>Bacillales</taxon>
        <taxon>Thermoactinomycetaceae</taxon>
        <taxon>Thermoactinomyces</taxon>
    </lineage>
</organism>
<dbReference type="PANTHER" id="PTHR30290">
    <property type="entry name" value="PERIPLASMIC BINDING COMPONENT OF ABC TRANSPORTER"/>
    <property type="match status" value="1"/>
</dbReference>
<dbReference type="GO" id="GO:0043190">
    <property type="term" value="C:ATP-binding cassette (ABC) transporter complex"/>
    <property type="evidence" value="ECO:0007669"/>
    <property type="project" value="InterPro"/>
</dbReference>
<dbReference type="Gene3D" id="3.40.190.10">
    <property type="entry name" value="Periplasmic binding protein-like II"/>
    <property type="match status" value="1"/>
</dbReference>
<evidence type="ECO:0000256" key="3">
    <source>
        <dbReference type="ARBA" id="ARBA00022448"/>
    </source>
</evidence>
<dbReference type="InterPro" id="IPR000914">
    <property type="entry name" value="SBP_5_dom"/>
</dbReference>
<evidence type="ECO:0000259" key="6">
    <source>
        <dbReference type="Pfam" id="PF00496"/>
    </source>
</evidence>
<comment type="similarity">
    <text evidence="2">Belongs to the bacterial solute-binding protein 5 family.</text>
</comment>
<dbReference type="FunFam" id="3.90.76.10:FF:000001">
    <property type="entry name" value="Oligopeptide ABC transporter substrate-binding protein"/>
    <property type="match status" value="1"/>
</dbReference>
<dbReference type="SUPFAM" id="SSF53850">
    <property type="entry name" value="Periplasmic binding protein-like II"/>
    <property type="match status" value="1"/>
</dbReference>
<proteinExistence type="inferred from homology"/>
<gene>
    <name evidence="7" type="ORF">H2C83_10595</name>
</gene>
<dbReference type="Proteomes" id="UP000538292">
    <property type="component" value="Unassembled WGS sequence"/>
</dbReference>
<evidence type="ECO:0000256" key="4">
    <source>
        <dbReference type="ARBA" id="ARBA00022729"/>
    </source>
</evidence>
<dbReference type="PANTHER" id="PTHR30290:SF10">
    <property type="entry name" value="PERIPLASMIC OLIGOPEPTIDE-BINDING PROTEIN-RELATED"/>
    <property type="match status" value="1"/>
</dbReference>
<dbReference type="AlphaFoldDB" id="A0A7W2ARM2"/>
<dbReference type="PIRSF" id="PIRSF002741">
    <property type="entry name" value="MppA"/>
    <property type="match status" value="1"/>
</dbReference>
<comment type="subcellular location">
    <subcellularLocation>
        <location evidence="1">Cell envelope</location>
    </subcellularLocation>
</comment>
<dbReference type="GO" id="GO:0030288">
    <property type="term" value="C:outer membrane-bounded periplasmic space"/>
    <property type="evidence" value="ECO:0007669"/>
    <property type="project" value="UniProtKB-ARBA"/>
</dbReference>
<dbReference type="InterPro" id="IPR030678">
    <property type="entry name" value="Peptide/Ni-bd"/>
</dbReference>
<comment type="caution">
    <text evidence="7">The sequence shown here is derived from an EMBL/GenBank/DDBJ whole genome shotgun (WGS) entry which is preliminary data.</text>
</comment>
<dbReference type="InterPro" id="IPR039424">
    <property type="entry name" value="SBP_5"/>
</dbReference>
<evidence type="ECO:0000313" key="7">
    <source>
        <dbReference type="EMBL" id="MBA4602753.1"/>
    </source>
</evidence>
<keyword evidence="4" id="KW-0732">Signal</keyword>
<keyword evidence="3" id="KW-0813">Transport</keyword>
<dbReference type="Pfam" id="PF00496">
    <property type="entry name" value="SBP_bac_5"/>
    <property type="match status" value="1"/>
</dbReference>
<dbReference type="FunFam" id="3.10.105.10:FF:000001">
    <property type="entry name" value="Oligopeptide ABC transporter, oligopeptide-binding protein"/>
    <property type="match status" value="1"/>
</dbReference>
<protein>
    <submittedName>
        <fullName evidence="7">Peptide ABC transporter substrate-binding protein</fullName>
    </submittedName>
</protein>
<name>A0A7W2ARM2_9BACL</name>
<keyword evidence="5" id="KW-0571">Peptide transport</keyword>
<accession>A0A7W2ARM2</accession>